<evidence type="ECO:0000256" key="5">
    <source>
        <dbReference type="ARBA" id="ARBA00022989"/>
    </source>
</evidence>
<name>A0AAD9J6T7_9ANNE</name>
<comment type="subcellular location">
    <subcellularLocation>
        <location evidence="1 9">Cell membrane</location>
        <topology evidence="1 9">Multi-pass membrane protein</topology>
    </subcellularLocation>
</comment>
<accession>A0AAD9J6T7</accession>
<dbReference type="EMBL" id="JAODUP010000569">
    <property type="protein sequence ID" value="KAK2147126.1"/>
    <property type="molecule type" value="Genomic_DNA"/>
</dbReference>
<dbReference type="PANTHER" id="PTHR11893">
    <property type="entry name" value="INNEXIN"/>
    <property type="match status" value="1"/>
</dbReference>
<dbReference type="GO" id="GO:0034220">
    <property type="term" value="P:monoatomic ion transmembrane transport"/>
    <property type="evidence" value="ECO:0007669"/>
    <property type="project" value="UniProtKB-KW"/>
</dbReference>
<feature type="transmembrane region" description="Helical" evidence="9">
    <location>
        <begin position="287"/>
        <end position="311"/>
    </location>
</feature>
<comment type="caution">
    <text evidence="9">Lacks conserved residue(s) required for the propagation of feature annotation.</text>
</comment>
<comment type="function">
    <text evidence="9">Structural component of the gap junctions.</text>
</comment>
<evidence type="ECO:0000256" key="3">
    <source>
        <dbReference type="ARBA" id="ARBA00022475"/>
    </source>
</evidence>
<comment type="caution">
    <text evidence="10">The sequence shown here is derived from an EMBL/GenBank/DDBJ whole genome shotgun (WGS) entry which is preliminary data.</text>
</comment>
<reference evidence="10" key="1">
    <citation type="journal article" date="2023" name="Mol. Biol. Evol.">
        <title>Third-Generation Sequencing Reveals the Adaptive Role of the Epigenome in Three Deep-Sea Polychaetes.</title>
        <authorList>
            <person name="Perez M."/>
            <person name="Aroh O."/>
            <person name="Sun Y."/>
            <person name="Lan Y."/>
            <person name="Juniper S.K."/>
            <person name="Young C.R."/>
            <person name="Angers B."/>
            <person name="Qian P.Y."/>
        </authorList>
    </citation>
    <scope>NUCLEOTIDE SEQUENCE</scope>
    <source>
        <strain evidence="10">P08H-3</strain>
    </source>
</reference>
<evidence type="ECO:0000313" key="11">
    <source>
        <dbReference type="Proteomes" id="UP001208570"/>
    </source>
</evidence>
<evidence type="ECO:0000256" key="1">
    <source>
        <dbReference type="ARBA" id="ARBA00004651"/>
    </source>
</evidence>
<evidence type="ECO:0000256" key="2">
    <source>
        <dbReference type="ARBA" id="ARBA00022448"/>
    </source>
</evidence>
<dbReference type="GO" id="GO:0005886">
    <property type="term" value="C:plasma membrane"/>
    <property type="evidence" value="ECO:0007669"/>
    <property type="project" value="UniProtKB-SubCell"/>
</dbReference>
<dbReference type="Proteomes" id="UP001208570">
    <property type="component" value="Unassembled WGS sequence"/>
</dbReference>
<dbReference type="GO" id="GO:0005921">
    <property type="term" value="C:gap junction"/>
    <property type="evidence" value="ECO:0007669"/>
    <property type="project" value="UniProtKB-UniRule"/>
</dbReference>
<organism evidence="10 11">
    <name type="scientific">Paralvinella palmiformis</name>
    <dbReference type="NCBI Taxonomy" id="53620"/>
    <lineage>
        <taxon>Eukaryota</taxon>
        <taxon>Metazoa</taxon>
        <taxon>Spiralia</taxon>
        <taxon>Lophotrochozoa</taxon>
        <taxon>Annelida</taxon>
        <taxon>Polychaeta</taxon>
        <taxon>Sedentaria</taxon>
        <taxon>Canalipalpata</taxon>
        <taxon>Terebellida</taxon>
        <taxon>Terebelliformia</taxon>
        <taxon>Alvinellidae</taxon>
        <taxon>Paralvinella</taxon>
    </lineage>
</organism>
<keyword evidence="6 9" id="KW-0406">Ion transport</keyword>
<dbReference type="PROSITE" id="PS51013">
    <property type="entry name" value="PANNEXIN"/>
    <property type="match status" value="1"/>
</dbReference>
<evidence type="ECO:0000256" key="4">
    <source>
        <dbReference type="ARBA" id="ARBA00022692"/>
    </source>
</evidence>
<keyword evidence="11" id="KW-1185">Reference proteome</keyword>
<keyword evidence="7 9" id="KW-0472">Membrane</keyword>
<evidence type="ECO:0000256" key="6">
    <source>
        <dbReference type="ARBA" id="ARBA00023065"/>
    </source>
</evidence>
<feature type="transmembrane region" description="Helical" evidence="9">
    <location>
        <begin position="201"/>
        <end position="226"/>
    </location>
</feature>
<keyword evidence="5 9" id="KW-1133">Transmembrane helix</keyword>
<evidence type="ECO:0000256" key="8">
    <source>
        <dbReference type="ARBA" id="ARBA00023303"/>
    </source>
</evidence>
<keyword evidence="2 9" id="KW-0813">Transport</keyword>
<keyword evidence="8 9" id="KW-0407">Ion channel</keyword>
<keyword evidence="3" id="KW-1003">Cell membrane</keyword>
<dbReference type="AlphaFoldDB" id="A0AAD9J6T7"/>
<comment type="similarity">
    <text evidence="9">Belongs to the pannexin family.</text>
</comment>
<dbReference type="InterPro" id="IPR000990">
    <property type="entry name" value="Innexin"/>
</dbReference>
<evidence type="ECO:0000256" key="7">
    <source>
        <dbReference type="ARBA" id="ARBA00023136"/>
    </source>
</evidence>
<sequence length="402" mass="47204">MDRLLGVLGQVGDSKVRSDDDYVDKLNHRYTTFILVIFAIVVSTKQYVGEPIQCWCPAQFTDNHEDFTNKICWVSNTYYVPISQKVIPDEGESKARIGYYQWVPMILLFESLLFYMPCMAWRLLNNKAGIDLNNIVEAAMTLQHTAYTDQREKTIRFMAKHLDRYLGSTREYRKGCLVNCKHFLSRTCCLICGRRYGNYLVVLYLLVKLLYCANAIGQLFLLNAFLGTDYHLYGYEVVRKLAREEDWTASERFPRVTLCDFYIRTLGNIQRHTVQCVLPINLFNEKIYIFIWFWFVFVALTNLANLCAWLLRITLSLDQVRYVKHHLRAMDKLKGDKKDEKRLTRKYVNDYLRKDGVLVLRLIGINTNELVVAELASEMFGMYLTTRSLLDRNRYRSSDETI</sequence>
<evidence type="ECO:0000313" key="10">
    <source>
        <dbReference type="EMBL" id="KAK2147126.1"/>
    </source>
</evidence>
<gene>
    <name evidence="9" type="primary">inx</name>
    <name evidence="10" type="ORF">LSH36_569g03066</name>
</gene>
<evidence type="ECO:0000256" key="9">
    <source>
        <dbReference type="RuleBase" id="RU010713"/>
    </source>
</evidence>
<dbReference type="PRINTS" id="PR01262">
    <property type="entry name" value="INNEXIN"/>
</dbReference>
<dbReference type="PANTHER" id="PTHR11893:SF36">
    <property type="entry name" value="INNEXIN-5"/>
    <property type="match status" value="1"/>
</dbReference>
<proteinExistence type="inferred from homology"/>
<protein>
    <recommendedName>
        <fullName evidence="9">Innexin</fullName>
    </recommendedName>
</protein>
<feature type="transmembrane region" description="Helical" evidence="9">
    <location>
        <begin position="99"/>
        <end position="118"/>
    </location>
</feature>
<dbReference type="Pfam" id="PF00876">
    <property type="entry name" value="Innexin"/>
    <property type="match status" value="1"/>
</dbReference>
<keyword evidence="4 9" id="KW-0812">Transmembrane</keyword>